<accession>A0A0C2E074</accession>
<sequence>MYSLTRQFCAYEDDTKELALGAILLNKLPPHVRSKVYDKTGNSHNLTPTELLRVLTEIVHKEATLQEIEFHCRTTHHSKSSFQSDAMDAKEPLITHDHQQAEKLRLL</sequence>
<dbReference type="Proteomes" id="UP000054047">
    <property type="component" value="Unassembled WGS sequence"/>
</dbReference>
<gene>
    <name evidence="1" type="ORF">ANCDUO_00923</name>
</gene>
<protein>
    <submittedName>
        <fullName evidence="1">Uncharacterized protein</fullName>
    </submittedName>
</protein>
<dbReference type="EMBL" id="KN726302">
    <property type="protein sequence ID" value="KIH68732.1"/>
    <property type="molecule type" value="Genomic_DNA"/>
</dbReference>
<evidence type="ECO:0000313" key="1">
    <source>
        <dbReference type="EMBL" id="KIH68732.1"/>
    </source>
</evidence>
<organism evidence="1 2">
    <name type="scientific">Ancylostoma duodenale</name>
    <dbReference type="NCBI Taxonomy" id="51022"/>
    <lineage>
        <taxon>Eukaryota</taxon>
        <taxon>Metazoa</taxon>
        <taxon>Ecdysozoa</taxon>
        <taxon>Nematoda</taxon>
        <taxon>Chromadorea</taxon>
        <taxon>Rhabditida</taxon>
        <taxon>Rhabditina</taxon>
        <taxon>Rhabditomorpha</taxon>
        <taxon>Strongyloidea</taxon>
        <taxon>Ancylostomatidae</taxon>
        <taxon>Ancylostomatinae</taxon>
        <taxon>Ancylostoma</taxon>
    </lineage>
</organism>
<keyword evidence="2" id="KW-1185">Reference proteome</keyword>
<reference evidence="1 2" key="1">
    <citation type="submission" date="2013-12" db="EMBL/GenBank/DDBJ databases">
        <title>Draft genome of the parsitic nematode Ancylostoma duodenale.</title>
        <authorList>
            <person name="Mitreva M."/>
        </authorList>
    </citation>
    <scope>NUCLEOTIDE SEQUENCE [LARGE SCALE GENOMIC DNA]</scope>
    <source>
        <strain evidence="1 2">Zhejiang</strain>
    </source>
</reference>
<dbReference type="AlphaFoldDB" id="A0A0C2E074"/>
<evidence type="ECO:0000313" key="2">
    <source>
        <dbReference type="Proteomes" id="UP000054047"/>
    </source>
</evidence>
<proteinExistence type="predicted"/>
<dbReference type="OrthoDB" id="5863598at2759"/>
<name>A0A0C2E074_9BILA</name>